<proteinExistence type="predicted"/>
<accession>A0A9N7Y8L7</accession>
<evidence type="ECO:0000313" key="3">
    <source>
        <dbReference type="Proteomes" id="UP001153269"/>
    </source>
</evidence>
<keyword evidence="3" id="KW-1185">Reference proteome</keyword>
<feature type="compositionally biased region" description="Polar residues" evidence="1">
    <location>
        <begin position="35"/>
        <end position="45"/>
    </location>
</feature>
<dbReference type="EMBL" id="CADEAL010000223">
    <property type="protein sequence ID" value="CAB1416658.1"/>
    <property type="molecule type" value="Genomic_DNA"/>
</dbReference>
<name>A0A9N7Y8L7_PLEPL</name>
<dbReference type="AlphaFoldDB" id="A0A9N7Y8L7"/>
<reference evidence="2" key="1">
    <citation type="submission" date="2020-03" db="EMBL/GenBank/DDBJ databases">
        <authorList>
            <person name="Weist P."/>
        </authorList>
    </citation>
    <scope>NUCLEOTIDE SEQUENCE</scope>
</reference>
<dbReference type="Proteomes" id="UP001153269">
    <property type="component" value="Unassembled WGS sequence"/>
</dbReference>
<evidence type="ECO:0000256" key="1">
    <source>
        <dbReference type="SAM" id="MobiDB-lite"/>
    </source>
</evidence>
<feature type="region of interest" description="Disordered" evidence="1">
    <location>
        <begin position="1"/>
        <end position="58"/>
    </location>
</feature>
<sequence length="128" mass="14467">MDGLSGNEKQELKAGRSRARMGRDEQHERRHNGLTVWQSTSSTVPDKSYLSGGRQREGGRQRRLLLVSILGRNNTALTTISFPGTSNPLYAALPKEKSLEHRTDSWLSLLKKIHKDSIKLGMRLSYHI</sequence>
<evidence type="ECO:0000313" key="2">
    <source>
        <dbReference type="EMBL" id="CAB1416658.1"/>
    </source>
</evidence>
<organism evidence="2 3">
    <name type="scientific">Pleuronectes platessa</name>
    <name type="common">European plaice</name>
    <dbReference type="NCBI Taxonomy" id="8262"/>
    <lineage>
        <taxon>Eukaryota</taxon>
        <taxon>Metazoa</taxon>
        <taxon>Chordata</taxon>
        <taxon>Craniata</taxon>
        <taxon>Vertebrata</taxon>
        <taxon>Euteleostomi</taxon>
        <taxon>Actinopterygii</taxon>
        <taxon>Neopterygii</taxon>
        <taxon>Teleostei</taxon>
        <taxon>Neoteleostei</taxon>
        <taxon>Acanthomorphata</taxon>
        <taxon>Carangaria</taxon>
        <taxon>Pleuronectiformes</taxon>
        <taxon>Pleuronectoidei</taxon>
        <taxon>Pleuronectidae</taxon>
        <taxon>Pleuronectes</taxon>
    </lineage>
</organism>
<gene>
    <name evidence="2" type="ORF">PLEPLA_LOCUS4449</name>
</gene>
<protein>
    <submittedName>
        <fullName evidence="2">Uncharacterized protein</fullName>
    </submittedName>
</protein>
<comment type="caution">
    <text evidence="2">The sequence shown here is derived from an EMBL/GenBank/DDBJ whole genome shotgun (WGS) entry which is preliminary data.</text>
</comment>